<reference evidence="1 2" key="1">
    <citation type="submission" date="2019-06" db="EMBL/GenBank/DDBJ databases">
        <title>Draft genomes of female and male turbot (Scophthalmus maximus).</title>
        <authorList>
            <person name="Xu H."/>
            <person name="Xu X.-W."/>
            <person name="Shao C."/>
            <person name="Chen S."/>
        </authorList>
    </citation>
    <scope>NUCLEOTIDE SEQUENCE [LARGE SCALE GENOMIC DNA]</scope>
    <source>
        <strain evidence="1">Ysfricsl-2016a</strain>
        <tissue evidence="1">Blood</tissue>
    </source>
</reference>
<gene>
    <name evidence="1" type="ORF">F2P81_021735</name>
</gene>
<dbReference type="EMBL" id="VEVO01000019">
    <property type="protein sequence ID" value="KAF0026998.1"/>
    <property type="molecule type" value="Genomic_DNA"/>
</dbReference>
<comment type="caution">
    <text evidence="1">The sequence shown here is derived from an EMBL/GenBank/DDBJ whole genome shotgun (WGS) entry which is preliminary data.</text>
</comment>
<proteinExistence type="predicted"/>
<dbReference type="Proteomes" id="UP000438429">
    <property type="component" value="Unassembled WGS sequence"/>
</dbReference>
<organism evidence="1 2">
    <name type="scientific">Scophthalmus maximus</name>
    <name type="common">Turbot</name>
    <name type="synonym">Psetta maxima</name>
    <dbReference type="NCBI Taxonomy" id="52904"/>
    <lineage>
        <taxon>Eukaryota</taxon>
        <taxon>Metazoa</taxon>
        <taxon>Chordata</taxon>
        <taxon>Craniata</taxon>
        <taxon>Vertebrata</taxon>
        <taxon>Euteleostomi</taxon>
        <taxon>Actinopterygii</taxon>
        <taxon>Neopterygii</taxon>
        <taxon>Teleostei</taxon>
        <taxon>Neoteleostei</taxon>
        <taxon>Acanthomorphata</taxon>
        <taxon>Carangaria</taxon>
        <taxon>Pleuronectiformes</taxon>
        <taxon>Pleuronectoidei</taxon>
        <taxon>Scophthalmidae</taxon>
        <taxon>Scophthalmus</taxon>
    </lineage>
</organism>
<dbReference type="AlphaFoldDB" id="A0A6A4S497"/>
<sequence length="90" mass="10335">MVFFSPQLLIRRCNRQEVIRHRSLRRISSKCSGSDVDLVLQALSQSVSQTGFDAPFVGPGPDLGYGEHSHLLSSPLLQTWYWFWMLKNLQ</sequence>
<name>A0A6A4S497_SCOMX</name>
<accession>A0A6A4S497</accession>
<protein>
    <submittedName>
        <fullName evidence="1">Uncharacterized protein</fullName>
    </submittedName>
</protein>
<evidence type="ECO:0000313" key="2">
    <source>
        <dbReference type="Proteomes" id="UP000438429"/>
    </source>
</evidence>
<evidence type="ECO:0000313" key="1">
    <source>
        <dbReference type="EMBL" id="KAF0026998.1"/>
    </source>
</evidence>